<keyword evidence="5 7" id="KW-0627">Porphyrin biosynthesis</keyword>
<dbReference type="InterPro" id="IPR039793">
    <property type="entry name" value="UROS/Hem4"/>
</dbReference>
<gene>
    <name evidence="9" type="ORF">Pyrde_1564</name>
</gene>
<dbReference type="GO" id="GO:0006782">
    <property type="term" value="P:protoporphyrinogen IX biosynthetic process"/>
    <property type="evidence" value="ECO:0007669"/>
    <property type="project" value="UniProtKB-UniRule"/>
</dbReference>
<accession>A0A0P0N4H8</accession>
<dbReference type="GeneID" id="26099904"/>
<evidence type="ECO:0000313" key="10">
    <source>
        <dbReference type="Proteomes" id="UP000058613"/>
    </source>
</evidence>
<evidence type="ECO:0000259" key="8">
    <source>
        <dbReference type="Pfam" id="PF02602"/>
    </source>
</evidence>
<dbReference type="InterPro" id="IPR036108">
    <property type="entry name" value="4pyrrol_syn_uPrphyn_synt_sf"/>
</dbReference>
<evidence type="ECO:0000256" key="1">
    <source>
        <dbReference type="ARBA" id="ARBA00004772"/>
    </source>
</evidence>
<reference evidence="9 10" key="1">
    <citation type="submission" date="2015-10" db="EMBL/GenBank/DDBJ databases">
        <title>Complete genome sequence of hyperthermophilic archaeon Pyrodictium delaneyi Su06.</title>
        <authorList>
            <person name="Jung J.-H."/>
            <person name="Lin J."/>
            <person name="Holden J.F."/>
            <person name="Park C.-S."/>
        </authorList>
    </citation>
    <scope>NUCLEOTIDE SEQUENCE [LARGE SCALE GENOMIC DNA]</scope>
    <source>
        <strain evidence="9 10">Su06</strain>
    </source>
</reference>
<evidence type="ECO:0000256" key="7">
    <source>
        <dbReference type="RuleBase" id="RU366031"/>
    </source>
</evidence>
<organism evidence="9 10">
    <name type="scientific">Pyrodictium delaneyi</name>
    <dbReference type="NCBI Taxonomy" id="1273541"/>
    <lineage>
        <taxon>Archaea</taxon>
        <taxon>Thermoproteota</taxon>
        <taxon>Thermoprotei</taxon>
        <taxon>Desulfurococcales</taxon>
        <taxon>Pyrodictiaceae</taxon>
        <taxon>Pyrodictium</taxon>
    </lineage>
</organism>
<evidence type="ECO:0000256" key="4">
    <source>
        <dbReference type="ARBA" id="ARBA00023239"/>
    </source>
</evidence>
<dbReference type="Pfam" id="PF02602">
    <property type="entry name" value="HEM4"/>
    <property type="match status" value="1"/>
</dbReference>
<keyword evidence="4 7" id="KW-0456">Lyase</keyword>
<dbReference type="KEGG" id="pdl:Pyrde_1564"/>
<dbReference type="AlphaFoldDB" id="A0A0P0N4H8"/>
<proteinExistence type="inferred from homology"/>
<dbReference type="GO" id="GO:0004852">
    <property type="term" value="F:uroporphyrinogen-III synthase activity"/>
    <property type="evidence" value="ECO:0007669"/>
    <property type="project" value="UniProtKB-UniRule"/>
</dbReference>
<evidence type="ECO:0000256" key="6">
    <source>
        <dbReference type="ARBA" id="ARBA00048617"/>
    </source>
</evidence>
<dbReference type="CDD" id="cd06578">
    <property type="entry name" value="HemD"/>
    <property type="match status" value="1"/>
</dbReference>
<evidence type="ECO:0000313" key="9">
    <source>
        <dbReference type="EMBL" id="ALL01607.1"/>
    </source>
</evidence>
<dbReference type="UniPathway" id="UPA00251">
    <property type="reaction ID" value="UER00320"/>
</dbReference>
<comment type="function">
    <text evidence="7">Catalyzes cyclization of the linear tetrapyrrole, hydroxymethylbilane, to the macrocyclic uroporphyrinogen III.</text>
</comment>
<dbReference type="EC" id="4.2.1.75" evidence="3 7"/>
<dbReference type="SUPFAM" id="SSF69618">
    <property type="entry name" value="HemD-like"/>
    <property type="match status" value="1"/>
</dbReference>
<feature type="domain" description="Tetrapyrrole biosynthesis uroporphyrinogen III synthase" evidence="8">
    <location>
        <begin position="28"/>
        <end position="235"/>
    </location>
</feature>
<name>A0A0P0N4H8_9CREN</name>
<dbReference type="PANTHER" id="PTHR38042">
    <property type="entry name" value="UROPORPHYRINOGEN-III SYNTHASE, CHLOROPLASTIC"/>
    <property type="match status" value="1"/>
</dbReference>
<dbReference type="PANTHER" id="PTHR38042:SF1">
    <property type="entry name" value="UROPORPHYRINOGEN-III SYNTHASE, CHLOROPLASTIC"/>
    <property type="match status" value="1"/>
</dbReference>
<dbReference type="Proteomes" id="UP000058613">
    <property type="component" value="Chromosome"/>
</dbReference>
<comment type="pathway">
    <text evidence="1 7">Porphyrin-containing compound metabolism; protoporphyrin-IX biosynthesis; coproporphyrinogen-III from 5-aminolevulinate: step 3/4.</text>
</comment>
<comment type="catalytic activity">
    <reaction evidence="6 7">
        <text>hydroxymethylbilane = uroporphyrinogen III + H2O</text>
        <dbReference type="Rhea" id="RHEA:18965"/>
        <dbReference type="ChEBI" id="CHEBI:15377"/>
        <dbReference type="ChEBI" id="CHEBI:57308"/>
        <dbReference type="ChEBI" id="CHEBI:57845"/>
        <dbReference type="EC" id="4.2.1.75"/>
    </reaction>
</comment>
<dbReference type="STRING" id="1273541.Pyrde_1564"/>
<dbReference type="RefSeq" id="WP_055409713.1">
    <property type="nucleotide sequence ID" value="NZ_CP013011.1"/>
</dbReference>
<dbReference type="OrthoDB" id="15395at2157"/>
<dbReference type="EMBL" id="CP013011">
    <property type="protein sequence ID" value="ALL01607.1"/>
    <property type="molecule type" value="Genomic_DNA"/>
</dbReference>
<dbReference type="GO" id="GO:0006780">
    <property type="term" value="P:uroporphyrinogen III biosynthetic process"/>
    <property type="evidence" value="ECO:0007669"/>
    <property type="project" value="UniProtKB-UniRule"/>
</dbReference>
<dbReference type="InterPro" id="IPR003754">
    <property type="entry name" value="4pyrrol_synth_uPrphyn_synth"/>
</dbReference>
<sequence>MASKLEKRPHVLLLRPPGSEPGRLAEVAVVAHIPVVDVEPVPGALEQVEKELEKSDWIVFTSPRAPQLLAKLLEKIRQLQVQGRVRVAAVGPKTRQVLERHGVRVDYVPREYRGAALAEELASLHPRRVLLPRSEKAVPDLVQGLESSGIEAVEIPLYRVVVLDRMASAAARVADIFDYVVFTSPSIAEAFTKHYPSPSNPGFKPIAIGPTTAKKLKELGYPEVLYPSEYTLDGVTSLIEELEEGQN</sequence>
<evidence type="ECO:0000256" key="5">
    <source>
        <dbReference type="ARBA" id="ARBA00023244"/>
    </source>
</evidence>
<dbReference type="Gene3D" id="3.40.50.10090">
    <property type="match status" value="2"/>
</dbReference>
<evidence type="ECO:0000256" key="3">
    <source>
        <dbReference type="ARBA" id="ARBA00013109"/>
    </source>
</evidence>
<protein>
    <recommendedName>
        <fullName evidence="3 7">Uroporphyrinogen-III synthase</fullName>
        <ecNumber evidence="3 7">4.2.1.75</ecNumber>
    </recommendedName>
</protein>
<evidence type="ECO:0000256" key="2">
    <source>
        <dbReference type="ARBA" id="ARBA00008133"/>
    </source>
</evidence>
<comment type="similarity">
    <text evidence="2 7">Belongs to the uroporphyrinogen-III synthase family.</text>
</comment>